<keyword evidence="3 5" id="KW-0067">ATP-binding</keyword>
<dbReference type="NCBIfam" id="NF010041">
    <property type="entry name" value="PRK13517.1-1"/>
    <property type="match status" value="1"/>
</dbReference>
<evidence type="ECO:0000256" key="3">
    <source>
        <dbReference type="ARBA" id="ARBA00022840"/>
    </source>
</evidence>
<evidence type="ECO:0000313" key="7">
    <source>
        <dbReference type="EMBL" id="KAA1424044.1"/>
    </source>
</evidence>
<comment type="caution">
    <text evidence="7">The sequence shown here is derived from an EMBL/GenBank/DDBJ whole genome shotgun (WGS) entry which is preliminary data.</text>
</comment>
<evidence type="ECO:0000256" key="5">
    <source>
        <dbReference type="HAMAP-Rule" id="MF_01609"/>
    </source>
</evidence>
<dbReference type="Proteomes" id="UP000324351">
    <property type="component" value="Unassembled WGS sequence"/>
</dbReference>
<dbReference type="InterPro" id="IPR011793">
    <property type="entry name" value="YbdK"/>
</dbReference>
<evidence type="ECO:0000256" key="4">
    <source>
        <dbReference type="ARBA" id="ARBA00048819"/>
    </source>
</evidence>
<keyword evidence="1 5" id="KW-0436">Ligase</keyword>
<comment type="catalytic activity">
    <reaction evidence="4 5">
        <text>L-cysteine + L-glutamate + ATP = gamma-L-glutamyl-L-cysteine + ADP + phosphate + H(+)</text>
        <dbReference type="Rhea" id="RHEA:13285"/>
        <dbReference type="ChEBI" id="CHEBI:15378"/>
        <dbReference type="ChEBI" id="CHEBI:29985"/>
        <dbReference type="ChEBI" id="CHEBI:30616"/>
        <dbReference type="ChEBI" id="CHEBI:35235"/>
        <dbReference type="ChEBI" id="CHEBI:43474"/>
        <dbReference type="ChEBI" id="CHEBI:58173"/>
        <dbReference type="ChEBI" id="CHEBI:456216"/>
        <dbReference type="EC" id="6.3.2.2"/>
    </reaction>
</comment>
<dbReference type="SUPFAM" id="SSF55931">
    <property type="entry name" value="Glutamine synthetase/guanido kinase"/>
    <property type="match status" value="1"/>
</dbReference>
<dbReference type="GO" id="GO:0005524">
    <property type="term" value="F:ATP binding"/>
    <property type="evidence" value="ECO:0007669"/>
    <property type="project" value="UniProtKB-KW"/>
</dbReference>
<dbReference type="AlphaFoldDB" id="A0A5B1LUD6"/>
<comment type="similarity">
    <text evidence="5">Belongs to the glutamate--cysteine ligase type 2 family. YbdK subfamily.</text>
</comment>
<keyword evidence="8" id="KW-1185">Reference proteome</keyword>
<dbReference type="HAMAP" id="MF_01609">
    <property type="entry name" value="Glu_cys_ligase_2"/>
    <property type="match status" value="1"/>
</dbReference>
<dbReference type="EMBL" id="VUJW01000016">
    <property type="protein sequence ID" value="KAA1424044.1"/>
    <property type="molecule type" value="Genomic_DNA"/>
</dbReference>
<dbReference type="GO" id="GO:0042398">
    <property type="term" value="P:modified amino acid biosynthetic process"/>
    <property type="evidence" value="ECO:0007669"/>
    <property type="project" value="InterPro"/>
</dbReference>
<gene>
    <name evidence="7" type="ORF">F0U47_19940</name>
</gene>
<feature type="region of interest" description="Disordered" evidence="6">
    <location>
        <begin position="19"/>
        <end position="42"/>
    </location>
</feature>
<dbReference type="EC" id="6.3.2.2" evidence="5"/>
<organism evidence="7 8">
    <name type="scientific">Nocardioides antri</name>
    <dbReference type="NCBI Taxonomy" id="2607659"/>
    <lineage>
        <taxon>Bacteria</taxon>
        <taxon>Bacillati</taxon>
        <taxon>Actinomycetota</taxon>
        <taxon>Actinomycetes</taxon>
        <taxon>Propionibacteriales</taxon>
        <taxon>Nocardioidaceae</taxon>
        <taxon>Nocardioides</taxon>
    </lineage>
</organism>
<protein>
    <recommendedName>
        <fullName evidence="5">Putative glutamate--cysteine ligase 2</fullName>
        <ecNumber evidence="5">6.3.2.2</ecNumber>
    </recommendedName>
    <alternativeName>
        <fullName evidence="5">Gamma-glutamylcysteine synthetase 2</fullName>
        <shortName evidence="5">GCS 2</shortName>
        <shortName evidence="5">Gamma-GCS 2</shortName>
    </alternativeName>
</protein>
<dbReference type="NCBIfam" id="TIGR02050">
    <property type="entry name" value="gshA_cyan_rel"/>
    <property type="match status" value="1"/>
</dbReference>
<dbReference type="InterPro" id="IPR014746">
    <property type="entry name" value="Gln_synth/guanido_kin_cat_dom"/>
</dbReference>
<dbReference type="Pfam" id="PF04107">
    <property type="entry name" value="GCS2"/>
    <property type="match status" value="1"/>
</dbReference>
<dbReference type="PANTHER" id="PTHR36510:SF1">
    <property type="entry name" value="GLUTAMATE--CYSTEINE LIGASE 2-RELATED"/>
    <property type="match status" value="1"/>
</dbReference>
<keyword evidence="2 5" id="KW-0547">Nucleotide-binding</keyword>
<proteinExistence type="inferred from homology"/>
<dbReference type="Gene3D" id="3.30.590.20">
    <property type="match status" value="1"/>
</dbReference>
<comment type="function">
    <text evidence="5">ATP-dependent carboxylate-amine ligase which exhibits weak glutamate--cysteine ligase activity.</text>
</comment>
<dbReference type="PANTHER" id="PTHR36510">
    <property type="entry name" value="GLUTAMATE--CYSTEINE LIGASE 2-RELATED"/>
    <property type="match status" value="1"/>
</dbReference>
<evidence type="ECO:0000256" key="2">
    <source>
        <dbReference type="ARBA" id="ARBA00022741"/>
    </source>
</evidence>
<name>A0A5B1LUD6_9ACTN</name>
<evidence type="ECO:0000313" key="8">
    <source>
        <dbReference type="Proteomes" id="UP000324351"/>
    </source>
</evidence>
<sequence length="373" mass="40436">MEPRTIGVEEELLLVDPATGKVSPRSQRVLKRPTGHPVSSEEDLDKELFRHQLETRTPPAADLGELRAHLVRQRRAAGEAAERADVVTVAAGTSPMASGDPQVTRDDRYLAMLARYGEVARTGGICGMHVHVHVDSDEQGVAVIDALAPWLPVVLAISGNSPYAQSRDTHYESWRSLLWAQWPTAGPTAPFGSLAGYREVSDQMIASGAAHDRGMLYFDARLSVDNPTVEVRVADVCADPDDAVLIAALVRALVMAIADTDADVARRPAWRVELLQAAKWRAARFGLSDRLLNPTTIELTHARDVLGLLIETVREPLEACGDMAFVKEALERVLAGGGASRQRAAYERSGGSIAAVVDDLAVRTNACWRTTGW</sequence>
<dbReference type="RefSeq" id="WP_149752248.1">
    <property type="nucleotide sequence ID" value="NZ_VUJW01000016.1"/>
</dbReference>
<evidence type="ECO:0000256" key="1">
    <source>
        <dbReference type="ARBA" id="ARBA00022598"/>
    </source>
</evidence>
<accession>A0A5B1LUD6</accession>
<dbReference type="GO" id="GO:0004357">
    <property type="term" value="F:glutamate-cysteine ligase activity"/>
    <property type="evidence" value="ECO:0007669"/>
    <property type="project" value="UniProtKB-EC"/>
</dbReference>
<dbReference type="InterPro" id="IPR050141">
    <property type="entry name" value="GCL_type2/YbdK_subfam"/>
</dbReference>
<reference evidence="7 8" key="1">
    <citation type="submission" date="2019-09" db="EMBL/GenBank/DDBJ databases">
        <title>Nocardioides panacisoli sp. nov., isolated from the soil of a ginseng field.</title>
        <authorList>
            <person name="Cho C."/>
        </authorList>
    </citation>
    <scope>NUCLEOTIDE SEQUENCE [LARGE SCALE GENOMIC DNA]</scope>
    <source>
        <strain evidence="7 8">BN140041</strain>
    </source>
</reference>
<dbReference type="InterPro" id="IPR006336">
    <property type="entry name" value="GCS2"/>
</dbReference>
<evidence type="ECO:0000256" key="6">
    <source>
        <dbReference type="SAM" id="MobiDB-lite"/>
    </source>
</evidence>
<reference evidence="7 8" key="2">
    <citation type="submission" date="2019-09" db="EMBL/GenBank/DDBJ databases">
        <authorList>
            <person name="Jin C."/>
        </authorList>
    </citation>
    <scope>NUCLEOTIDE SEQUENCE [LARGE SCALE GENOMIC DNA]</scope>
    <source>
        <strain evidence="7 8">BN140041</strain>
    </source>
</reference>